<feature type="region of interest" description="Disordered" evidence="1">
    <location>
        <begin position="59"/>
        <end position="84"/>
    </location>
</feature>
<dbReference type="PANTHER" id="PTHR14523">
    <property type="entry name" value="UNCHARACTERIZED PROTEIN C17ORF53 HOMOLOG"/>
    <property type="match status" value="1"/>
</dbReference>
<dbReference type="Proteomes" id="UP001443914">
    <property type="component" value="Unassembled WGS sequence"/>
</dbReference>
<evidence type="ECO:0000313" key="4">
    <source>
        <dbReference type="Proteomes" id="UP001443914"/>
    </source>
</evidence>
<dbReference type="GO" id="GO:0000725">
    <property type="term" value="P:recombinational repair"/>
    <property type="evidence" value="ECO:0007669"/>
    <property type="project" value="InterPro"/>
</dbReference>
<feature type="compositionally biased region" description="Basic and acidic residues" evidence="1">
    <location>
        <begin position="396"/>
        <end position="411"/>
    </location>
</feature>
<organism evidence="3 4">
    <name type="scientific">Saponaria officinalis</name>
    <name type="common">Common soapwort</name>
    <name type="synonym">Lychnis saponaria</name>
    <dbReference type="NCBI Taxonomy" id="3572"/>
    <lineage>
        <taxon>Eukaryota</taxon>
        <taxon>Viridiplantae</taxon>
        <taxon>Streptophyta</taxon>
        <taxon>Embryophyta</taxon>
        <taxon>Tracheophyta</taxon>
        <taxon>Spermatophyta</taxon>
        <taxon>Magnoliopsida</taxon>
        <taxon>eudicotyledons</taxon>
        <taxon>Gunneridae</taxon>
        <taxon>Pentapetalae</taxon>
        <taxon>Caryophyllales</taxon>
        <taxon>Caryophyllaceae</taxon>
        <taxon>Caryophylleae</taxon>
        <taxon>Saponaria</taxon>
    </lineage>
</organism>
<comment type="caution">
    <text evidence="3">The sequence shown here is derived from an EMBL/GenBank/DDBJ whole genome shotgun (WGS) entry which is preliminary data.</text>
</comment>
<sequence>MEQPPPQQPPLEDALDLIDASHTSSSSSSFSFLRRCSLSLPSPHDSPHLHRIPGPAGAIQAAMHRKDRHAPPHSRHSDDFSDGNKELVEISTQEYLRRVEEDSGEEFSRDPWIFAIDSLRRCGEFDATALKDVKKCMNAERIDQVVAVVKSCTPNGLGDMIVTLKDPTDTVGASVHRKVLNAGEFGKSITAGSVLILQKVVVFPSSYASCCLNITTRNVVKVISVDCEVQNFADTNLDRAQVFRTMAETPENTTALMSRSRRLSEDDQLSCNVSANTAMQKPKEWETSTQASSLSSGTQIESSAYKISKEPILKDHVDSGHKALGSLSQLRDNSGRVARPGPDVVVAVANFEDGARDGNSHAWQQNGPELERLLRGKNCTTSMTGKRRNLLQNGPELDRSTQNDAQKHGRQMDFSSGPSLVDNVVDRETAKPNDSESTGSGALKKQRLGLISRTSVQEWTDEQLCVLEMDDD</sequence>
<evidence type="ECO:0000256" key="1">
    <source>
        <dbReference type="SAM" id="MobiDB-lite"/>
    </source>
</evidence>
<protein>
    <recommendedName>
        <fullName evidence="2">Homologous recombination OB-fold protein OB-fold domain-containing protein</fullName>
    </recommendedName>
</protein>
<keyword evidence="4" id="KW-1185">Reference proteome</keyword>
<reference evidence="3" key="1">
    <citation type="submission" date="2024-03" db="EMBL/GenBank/DDBJ databases">
        <title>WGS assembly of Saponaria officinalis var. Norfolk2.</title>
        <authorList>
            <person name="Jenkins J."/>
            <person name="Shu S."/>
            <person name="Grimwood J."/>
            <person name="Barry K."/>
            <person name="Goodstein D."/>
            <person name="Schmutz J."/>
            <person name="Leebens-Mack J."/>
            <person name="Osbourn A."/>
        </authorList>
    </citation>
    <scope>NUCLEOTIDE SEQUENCE [LARGE SCALE GENOMIC DNA]</scope>
    <source>
        <strain evidence="3">JIC</strain>
    </source>
</reference>
<evidence type="ECO:0000259" key="2">
    <source>
        <dbReference type="Pfam" id="PF15072"/>
    </source>
</evidence>
<feature type="compositionally biased region" description="Basic residues" evidence="1">
    <location>
        <begin position="63"/>
        <end position="74"/>
    </location>
</feature>
<dbReference type="AlphaFoldDB" id="A0AAW1IH02"/>
<feature type="compositionally biased region" description="Polar residues" evidence="1">
    <location>
        <begin position="287"/>
        <end position="299"/>
    </location>
</feature>
<proteinExistence type="predicted"/>
<feature type="region of interest" description="Disordered" evidence="1">
    <location>
        <begin position="1"/>
        <end position="30"/>
    </location>
</feature>
<dbReference type="Pfam" id="PF15072">
    <property type="entry name" value="HROB"/>
    <property type="match status" value="1"/>
</dbReference>
<dbReference type="EMBL" id="JBDFQZ010000009">
    <property type="protein sequence ID" value="KAK9688663.1"/>
    <property type="molecule type" value="Genomic_DNA"/>
</dbReference>
<dbReference type="PANTHER" id="PTHR14523:SF1">
    <property type="entry name" value="HOMOLOGOUS RECOMBINATION OB-FOLD PROTEIN"/>
    <property type="match status" value="1"/>
</dbReference>
<accession>A0AAW1IH02</accession>
<name>A0AAW1IH02_SAPOF</name>
<feature type="region of interest" description="Disordered" evidence="1">
    <location>
        <begin position="275"/>
        <end position="299"/>
    </location>
</feature>
<dbReference type="InterPro" id="IPR058570">
    <property type="entry name" value="HROB_OB"/>
</dbReference>
<dbReference type="InterPro" id="IPR028045">
    <property type="entry name" value="HROB"/>
</dbReference>
<gene>
    <name evidence="3" type="ORF">RND81_09G001900</name>
</gene>
<feature type="compositionally biased region" description="Basic and acidic residues" evidence="1">
    <location>
        <begin position="75"/>
        <end position="84"/>
    </location>
</feature>
<evidence type="ECO:0000313" key="3">
    <source>
        <dbReference type="EMBL" id="KAK9688663.1"/>
    </source>
</evidence>
<feature type="domain" description="Homologous recombination OB-fold protein OB-fold" evidence="2">
    <location>
        <begin position="140"/>
        <end position="224"/>
    </location>
</feature>
<feature type="region of interest" description="Disordered" evidence="1">
    <location>
        <begin position="385"/>
        <end position="420"/>
    </location>
</feature>